<evidence type="ECO:0000256" key="2">
    <source>
        <dbReference type="ARBA" id="ARBA00022771"/>
    </source>
</evidence>
<accession>A0A9P7QS98</accession>
<keyword evidence="1" id="KW-0479">Metal-binding</keyword>
<gene>
    <name evidence="6" type="ORF">JMJ77_012153</name>
</gene>
<sequence>MSSSHGQSLWEPVVTFTVLLPPIEQYSMAGKGSEGGNWALHDPNTYASSKNEPERQEAEQCLACGNPSTRKYRCHCKAARYCSSQCLEADDLHQRLCVGRQDAKTKAAFSLPSESRPSENHYLAALLPVDESDPKLIWISLQMDRKTGKMSFATDEITIAKAAAKSDDSPDPDIIHVGLNSVASPLQKSLAHGVDAIKFGSYKDTSPGNLNRCLQSFGRPGFLACYFGAVVVWAYDLETNGAFKSPRDLGVRDLRHALDCHVLNSVNPAVSQPGRFILEGGVIPALKINDLSDRWLEALGVTRQIEKVHVPASHQYFEAFPIGKLFHLGLRWYVRTGVPIAIAPTGELHEEHEEILQHFRQTVLLPQDTGMRKAQLQVADLKHSSSFHLMQVCGKQIEPVHLTAIIEYFKLASASGTPTTEKAFRAYWDYFKKSELMKGHPMAGIPSPYDLETGHSRDPNSAGLVTLLQGYKSYEDFVGQAPVANEHVEGGLNAPKGEAQSIEQTLGFPTERT</sequence>
<dbReference type="PROSITE" id="PS01360">
    <property type="entry name" value="ZF_MYND_1"/>
    <property type="match status" value="1"/>
</dbReference>
<evidence type="ECO:0000259" key="5">
    <source>
        <dbReference type="PROSITE" id="PS01360"/>
    </source>
</evidence>
<keyword evidence="2" id="KW-0863">Zinc-finger</keyword>
<dbReference type="GO" id="GO:0008270">
    <property type="term" value="F:zinc ion binding"/>
    <property type="evidence" value="ECO:0007669"/>
    <property type="project" value="UniProtKB-KW"/>
</dbReference>
<organism evidence="6 7">
    <name type="scientific">Colletotrichum scovillei</name>
    <dbReference type="NCBI Taxonomy" id="1209932"/>
    <lineage>
        <taxon>Eukaryota</taxon>
        <taxon>Fungi</taxon>
        <taxon>Dikarya</taxon>
        <taxon>Ascomycota</taxon>
        <taxon>Pezizomycotina</taxon>
        <taxon>Sordariomycetes</taxon>
        <taxon>Hypocreomycetidae</taxon>
        <taxon>Glomerellales</taxon>
        <taxon>Glomerellaceae</taxon>
        <taxon>Colletotrichum</taxon>
        <taxon>Colletotrichum acutatum species complex</taxon>
    </lineage>
</organism>
<dbReference type="InterPro" id="IPR002893">
    <property type="entry name" value="Znf_MYND"/>
</dbReference>
<keyword evidence="7" id="KW-1185">Reference proteome</keyword>
<comment type="caution">
    <text evidence="6">The sequence shown here is derived from an EMBL/GenBank/DDBJ whole genome shotgun (WGS) entry which is preliminary data.</text>
</comment>
<keyword evidence="3" id="KW-0862">Zinc</keyword>
<dbReference type="AlphaFoldDB" id="A0A9P7QS98"/>
<dbReference type="EMBL" id="JAESDN010000014">
    <property type="protein sequence ID" value="KAG7041633.1"/>
    <property type="molecule type" value="Genomic_DNA"/>
</dbReference>
<name>A0A9P7QS98_9PEZI</name>
<feature type="domain" description="MYND-type" evidence="5">
    <location>
        <begin position="61"/>
        <end position="97"/>
    </location>
</feature>
<proteinExistence type="predicted"/>
<evidence type="ECO:0000256" key="3">
    <source>
        <dbReference type="ARBA" id="ARBA00022833"/>
    </source>
</evidence>
<evidence type="ECO:0000313" key="6">
    <source>
        <dbReference type="EMBL" id="KAG7041633.1"/>
    </source>
</evidence>
<reference evidence="6" key="1">
    <citation type="submission" date="2021-05" db="EMBL/GenBank/DDBJ databases">
        <title>Comparative genomics of three Colletotrichum scovillei strains and genetic complementation revealed genes involved fungal growth and virulence on chili pepper.</title>
        <authorList>
            <person name="Hsieh D.-K."/>
            <person name="Chuang S.-C."/>
            <person name="Chen C.-Y."/>
            <person name="Chao Y.-T."/>
            <person name="Lu M.-Y.J."/>
            <person name="Lee M.-H."/>
            <person name="Shih M.-C."/>
        </authorList>
    </citation>
    <scope>NUCLEOTIDE SEQUENCE</scope>
    <source>
        <strain evidence="6">Coll-153</strain>
    </source>
</reference>
<protein>
    <submittedName>
        <fullName evidence="6">Zinc finger mynd-type protein</fullName>
    </submittedName>
</protein>
<dbReference type="Proteomes" id="UP000699042">
    <property type="component" value="Unassembled WGS sequence"/>
</dbReference>
<evidence type="ECO:0000256" key="4">
    <source>
        <dbReference type="SAM" id="MobiDB-lite"/>
    </source>
</evidence>
<feature type="region of interest" description="Disordered" evidence="4">
    <location>
        <begin position="488"/>
        <end position="513"/>
    </location>
</feature>
<evidence type="ECO:0000256" key="1">
    <source>
        <dbReference type="ARBA" id="ARBA00022723"/>
    </source>
</evidence>
<evidence type="ECO:0000313" key="7">
    <source>
        <dbReference type="Proteomes" id="UP000699042"/>
    </source>
</evidence>